<protein>
    <submittedName>
        <fullName evidence="1">Uncharacterized protein</fullName>
    </submittedName>
</protein>
<reference evidence="1 2" key="1">
    <citation type="submission" date="2009-10" db="EMBL/GenBank/DDBJ databases">
        <authorList>
            <person name="Weinstock G."/>
            <person name="Sodergren E."/>
            <person name="Clifton S."/>
            <person name="Fulton L."/>
            <person name="Fulton B."/>
            <person name="Courtney L."/>
            <person name="Fronick C."/>
            <person name="Harrison M."/>
            <person name="Strong C."/>
            <person name="Farmer C."/>
            <person name="Delahaunty K."/>
            <person name="Markovic C."/>
            <person name="Hall O."/>
            <person name="Minx P."/>
            <person name="Tomlinson C."/>
            <person name="Mitreva M."/>
            <person name="Nelson J."/>
            <person name="Hou S."/>
            <person name="Wollam A."/>
            <person name="Pepin K.H."/>
            <person name="Johnson M."/>
            <person name="Bhonagiri V."/>
            <person name="Nash W.E."/>
            <person name="Warren W."/>
            <person name="Chinwalla A."/>
            <person name="Mardis E.R."/>
            <person name="Wilson R.K."/>
        </authorList>
    </citation>
    <scope>NUCLEOTIDE SEQUENCE [LARGE SCALE GENOMIC DNA]</scope>
    <source>
        <strain evidence="2">ATCC 25996 / DSM 4631 / NCTC 10774 / M26</strain>
    </source>
</reference>
<dbReference type="STRING" id="546266.NEIMUCOT_03563"/>
<evidence type="ECO:0000313" key="1">
    <source>
        <dbReference type="EMBL" id="EFC89764.1"/>
    </source>
</evidence>
<sequence>MTSEQILWRYAGASRMPHAFLCDEYYDKAFLPRAKIEENKLSLLSNSPDLYLNKYVEEKKLYALEIINLLESKGINCGPQGHLISMNKDLFIKSLGGTNKRVRHIKLVDIYQDNIIENPQHFCFEYLGCKTLDDVKNHPARPQILAALIKACEDIPISVLSVQS</sequence>
<evidence type="ECO:0000313" key="2">
    <source>
        <dbReference type="Proteomes" id="UP000003344"/>
    </source>
</evidence>
<gene>
    <name evidence="1" type="ORF">NEIMUCOT_03563</name>
</gene>
<dbReference type="Proteomes" id="UP000003344">
    <property type="component" value="Unassembled WGS sequence"/>
</dbReference>
<proteinExistence type="predicted"/>
<accession>D2ZSI1</accession>
<comment type="caution">
    <text evidence="1">The sequence shown here is derived from an EMBL/GenBank/DDBJ whole genome shotgun (WGS) entry which is preliminary data.</text>
</comment>
<organism evidence="1 2">
    <name type="scientific">Neisseria mucosa (strain ATCC 25996 / DSM 4631 / NCTC 10774 / M26)</name>
    <dbReference type="NCBI Taxonomy" id="546266"/>
    <lineage>
        <taxon>Bacteria</taxon>
        <taxon>Pseudomonadati</taxon>
        <taxon>Pseudomonadota</taxon>
        <taxon>Betaproteobacteria</taxon>
        <taxon>Neisseriales</taxon>
        <taxon>Neisseriaceae</taxon>
        <taxon>Neisseria</taxon>
    </lineage>
</organism>
<dbReference type="AlphaFoldDB" id="D2ZSI1"/>
<dbReference type="RefSeq" id="WP_003740714.1">
    <property type="nucleotide sequence ID" value="NZ_ACDX02000001.1"/>
</dbReference>
<name>D2ZSI1_NEIM2</name>
<dbReference type="EMBL" id="ACDX02000001">
    <property type="protein sequence ID" value="EFC89764.1"/>
    <property type="molecule type" value="Genomic_DNA"/>
</dbReference>